<dbReference type="RefSeq" id="WP_114351689.1">
    <property type="nucleotide sequence ID" value="NZ_QPJJ01000002.1"/>
</dbReference>
<evidence type="ECO:0000313" key="5">
    <source>
        <dbReference type="Proteomes" id="UP000252585"/>
    </source>
</evidence>
<dbReference type="OrthoDB" id="2721675at2"/>
<comment type="subcellular location">
    <subcellularLocation>
        <location evidence="1">Spore core</location>
    </subcellularLocation>
</comment>
<dbReference type="GO" id="GO:0042601">
    <property type="term" value="C:endospore-forming forespore"/>
    <property type="evidence" value="ECO:0007669"/>
    <property type="project" value="InterPro"/>
</dbReference>
<keyword evidence="3" id="KW-0749">Sporulation</keyword>
<evidence type="ECO:0000256" key="3">
    <source>
        <dbReference type="ARBA" id="ARBA00022969"/>
    </source>
</evidence>
<evidence type="ECO:0000256" key="2">
    <source>
        <dbReference type="ARBA" id="ARBA00006573"/>
    </source>
</evidence>
<dbReference type="InterPro" id="IPR012610">
    <property type="entry name" value="SASP_SspH"/>
</dbReference>
<sequence length="60" mass="7081">MNLMRAKEIKDDPVMQDVIYNGEYVYIQSVDDDRQIALVNYTKESEDAFEVDVTNLYEEN</sequence>
<accession>A0A368YC58</accession>
<organism evidence="4 5">
    <name type="scientific">Saliterribacillus persicus</name>
    <dbReference type="NCBI Taxonomy" id="930114"/>
    <lineage>
        <taxon>Bacteria</taxon>
        <taxon>Bacillati</taxon>
        <taxon>Bacillota</taxon>
        <taxon>Bacilli</taxon>
        <taxon>Bacillales</taxon>
        <taxon>Bacillaceae</taxon>
        <taxon>Saliterribacillus</taxon>
    </lineage>
</organism>
<reference evidence="4 5" key="1">
    <citation type="submission" date="2018-07" db="EMBL/GenBank/DDBJ databases">
        <title>Genomic Encyclopedia of Type Strains, Phase IV (KMG-IV): sequencing the most valuable type-strain genomes for metagenomic binning, comparative biology and taxonomic classification.</title>
        <authorList>
            <person name="Goeker M."/>
        </authorList>
    </citation>
    <scope>NUCLEOTIDE SEQUENCE [LARGE SCALE GENOMIC DNA]</scope>
    <source>
        <strain evidence="4 5">DSM 27696</strain>
    </source>
</reference>
<dbReference type="GO" id="GO:0030435">
    <property type="term" value="P:sporulation resulting in formation of a cellular spore"/>
    <property type="evidence" value="ECO:0007669"/>
    <property type="project" value="UniProtKB-KW"/>
</dbReference>
<keyword evidence="5" id="KW-1185">Reference proteome</keyword>
<proteinExistence type="inferred from homology"/>
<dbReference type="NCBIfam" id="TIGR02861">
    <property type="entry name" value="SASP_H"/>
    <property type="match status" value="1"/>
</dbReference>
<name>A0A368YC58_9BACI</name>
<comment type="caution">
    <text evidence="4">The sequence shown here is derived from an EMBL/GenBank/DDBJ whole genome shotgun (WGS) entry which is preliminary data.</text>
</comment>
<gene>
    <name evidence="4" type="ORF">DFR57_102201</name>
</gene>
<comment type="similarity">
    <text evidence="2">Belongs to the SspH family.</text>
</comment>
<dbReference type="EMBL" id="QPJJ01000002">
    <property type="protein sequence ID" value="RCW76926.1"/>
    <property type="molecule type" value="Genomic_DNA"/>
</dbReference>
<evidence type="ECO:0000256" key="1">
    <source>
        <dbReference type="ARBA" id="ARBA00004288"/>
    </source>
</evidence>
<dbReference type="GO" id="GO:0030436">
    <property type="term" value="P:asexual sporulation"/>
    <property type="evidence" value="ECO:0007669"/>
    <property type="project" value="InterPro"/>
</dbReference>
<dbReference type="Pfam" id="PF08141">
    <property type="entry name" value="SspH"/>
    <property type="match status" value="1"/>
</dbReference>
<dbReference type="AlphaFoldDB" id="A0A368YC58"/>
<dbReference type="Proteomes" id="UP000252585">
    <property type="component" value="Unassembled WGS sequence"/>
</dbReference>
<protein>
    <submittedName>
        <fullName evidence="4">H-type small acid-soluble spore protein</fullName>
    </submittedName>
</protein>
<evidence type="ECO:0000313" key="4">
    <source>
        <dbReference type="EMBL" id="RCW76926.1"/>
    </source>
</evidence>